<dbReference type="FunFam" id="3.60.10.10:FF:000026">
    <property type="entry name" value="Exodeoxyribonuclease III"/>
    <property type="match status" value="1"/>
</dbReference>
<dbReference type="Proteomes" id="UP000184222">
    <property type="component" value="Chromosome"/>
</dbReference>
<dbReference type="GO" id="GO:0003906">
    <property type="term" value="F:DNA-(apurinic or apyrimidinic site) endonuclease activity"/>
    <property type="evidence" value="ECO:0007669"/>
    <property type="project" value="TreeGrafter"/>
</dbReference>
<name>A0A1L4BSB6_9GAMM</name>
<evidence type="ECO:0000313" key="10">
    <source>
        <dbReference type="Proteomes" id="UP000184222"/>
    </source>
</evidence>
<dbReference type="GO" id="GO:0046872">
    <property type="term" value="F:metal ion binding"/>
    <property type="evidence" value="ECO:0007669"/>
    <property type="project" value="UniProtKB-KW"/>
</dbReference>
<evidence type="ECO:0000313" key="9">
    <source>
        <dbReference type="EMBL" id="API86739.1"/>
    </source>
</evidence>
<dbReference type="GO" id="GO:0008081">
    <property type="term" value="F:phosphoric diester hydrolase activity"/>
    <property type="evidence" value="ECO:0007669"/>
    <property type="project" value="TreeGrafter"/>
</dbReference>
<keyword evidence="6" id="KW-0464">Manganese</keyword>
<evidence type="ECO:0000259" key="8">
    <source>
        <dbReference type="Pfam" id="PF03372"/>
    </source>
</evidence>
<feature type="domain" description="Endonuclease/exonuclease/phosphatase" evidence="8">
    <location>
        <begin position="6"/>
        <end position="251"/>
    </location>
</feature>
<dbReference type="RefSeq" id="WP_072712225.1">
    <property type="nucleotide sequence ID" value="NZ_CP016796.1"/>
</dbReference>
<feature type="site" description="Important for catalytic activity" evidence="7">
    <location>
        <position position="223"/>
    </location>
</feature>
<gene>
    <name evidence="9" type="ORF">F7310_04910</name>
</gene>
<feature type="active site" description="Proton donor/acceptor" evidence="5">
    <location>
        <position position="150"/>
    </location>
</feature>
<feature type="binding site" evidence="6">
    <location>
        <position position="150"/>
    </location>
    <ligand>
        <name>Mg(2+)</name>
        <dbReference type="ChEBI" id="CHEBI:18420"/>
        <label>1</label>
    </ligand>
</feature>
<accession>A0A1L4BSB6</accession>
<feature type="site" description="Transition state stabilizer" evidence="7">
    <location>
        <position position="152"/>
    </location>
</feature>
<dbReference type="Pfam" id="PF03372">
    <property type="entry name" value="Exo_endo_phos"/>
    <property type="match status" value="1"/>
</dbReference>
<keyword evidence="10" id="KW-1185">Reference proteome</keyword>
<dbReference type="SUPFAM" id="SSF56219">
    <property type="entry name" value="DNase I-like"/>
    <property type="match status" value="1"/>
</dbReference>
<dbReference type="OrthoDB" id="9803914at2"/>
<dbReference type="STRING" id="573570.F7310_04910"/>
<dbReference type="EMBL" id="CP016796">
    <property type="protein sequence ID" value="API86739.1"/>
    <property type="molecule type" value="Genomic_DNA"/>
</dbReference>
<dbReference type="InterPro" id="IPR004808">
    <property type="entry name" value="AP_endonuc_1"/>
</dbReference>
<feature type="binding site" evidence="6">
    <location>
        <position position="250"/>
    </location>
    <ligand>
        <name>Mg(2+)</name>
        <dbReference type="ChEBI" id="CHEBI:18420"/>
        <label>1</label>
    </ligand>
</feature>
<keyword evidence="2 6" id="KW-0479">Metal-binding</keyword>
<reference evidence="9 10" key="1">
    <citation type="journal article" date="2016" name="Appl. Environ. Microbiol.">
        <title>Whole genome relationships among Francisella bacteria of diverse origin define new species and provide specific regions for detection.</title>
        <authorList>
            <person name="Challacombe J.F."/>
            <person name="Petersen J.M."/>
            <person name="Gallegos-Graves V."/>
            <person name="Hodge D."/>
            <person name="Pillai S."/>
            <person name="Kuske C.R."/>
        </authorList>
    </citation>
    <scope>NUCLEOTIDE SEQUENCE [LARGE SCALE GENOMIC DNA]</scope>
    <source>
        <strain evidence="10">TX07-7310</strain>
    </source>
</reference>
<feature type="active site" description="Proton acceptor" evidence="5">
    <location>
        <position position="251"/>
    </location>
</feature>
<dbReference type="InterPro" id="IPR005135">
    <property type="entry name" value="Endo/exonuclease/phosphatase"/>
</dbReference>
<dbReference type="Gene3D" id="3.60.10.10">
    <property type="entry name" value="Endonuclease/exonuclease/phosphatase"/>
    <property type="match status" value="1"/>
</dbReference>
<evidence type="ECO:0000256" key="5">
    <source>
        <dbReference type="PIRSR" id="PIRSR604808-1"/>
    </source>
</evidence>
<dbReference type="CDD" id="cd10281">
    <property type="entry name" value="Nape_like_AP-endo"/>
    <property type="match status" value="1"/>
</dbReference>
<dbReference type="NCBIfam" id="TIGR00195">
    <property type="entry name" value="exoDNase_III"/>
    <property type="match status" value="1"/>
</dbReference>
<dbReference type="GO" id="GO:0008311">
    <property type="term" value="F:double-stranded DNA 3'-5' DNA exonuclease activity"/>
    <property type="evidence" value="ECO:0007669"/>
    <property type="project" value="TreeGrafter"/>
</dbReference>
<evidence type="ECO:0000256" key="1">
    <source>
        <dbReference type="ARBA" id="ARBA00007092"/>
    </source>
</evidence>
<keyword evidence="4 6" id="KW-0460">Magnesium</keyword>
<dbReference type="InterPro" id="IPR036691">
    <property type="entry name" value="Endo/exonu/phosph_ase_sf"/>
</dbReference>
<comment type="similarity">
    <text evidence="1">Belongs to the DNA repair enzymes AP/ExoA family.</text>
</comment>
<dbReference type="AlphaFoldDB" id="A0A1L4BSB6"/>
<dbReference type="GO" id="GO:0006284">
    <property type="term" value="P:base-excision repair"/>
    <property type="evidence" value="ECO:0007669"/>
    <property type="project" value="TreeGrafter"/>
</dbReference>
<feature type="binding site" evidence="6">
    <location>
        <position position="152"/>
    </location>
    <ligand>
        <name>Mg(2+)</name>
        <dbReference type="ChEBI" id="CHEBI:18420"/>
        <label>1</label>
    </ligand>
</feature>
<feature type="binding site" evidence="6">
    <location>
        <position position="251"/>
    </location>
    <ligand>
        <name>Mg(2+)</name>
        <dbReference type="ChEBI" id="CHEBI:18420"/>
        <label>1</label>
    </ligand>
</feature>
<evidence type="ECO:0000256" key="7">
    <source>
        <dbReference type="PIRSR" id="PIRSR604808-3"/>
    </source>
</evidence>
<feature type="site" description="Interaction with DNA substrate" evidence="7">
    <location>
        <position position="251"/>
    </location>
</feature>
<organism evidence="9 10">
    <name type="scientific">Francisella uliginis</name>
    <dbReference type="NCBI Taxonomy" id="573570"/>
    <lineage>
        <taxon>Bacteria</taxon>
        <taxon>Pseudomonadati</taxon>
        <taxon>Pseudomonadota</taxon>
        <taxon>Gammaproteobacteria</taxon>
        <taxon>Thiotrichales</taxon>
        <taxon>Francisellaceae</taxon>
        <taxon>Francisella</taxon>
    </lineage>
</organism>
<evidence type="ECO:0000256" key="2">
    <source>
        <dbReference type="ARBA" id="ARBA00022723"/>
    </source>
</evidence>
<evidence type="ECO:0000256" key="3">
    <source>
        <dbReference type="ARBA" id="ARBA00022801"/>
    </source>
</evidence>
<proteinExistence type="inferred from homology"/>
<evidence type="ECO:0000256" key="4">
    <source>
        <dbReference type="ARBA" id="ARBA00022842"/>
    </source>
</evidence>
<dbReference type="NCBIfam" id="TIGR00633">
    <property type="entry name" value="xth"/>
    <property type="match status" value="1"/>
</dbReference>
<protein>
    <submittedName>
        <fullName evidence="9">Exodeoxyribonuclease III</fullName>
    </submittedName>
</protein>
<dbReference type="PANTHER" id="PTHR22748:SF6">
    <property type="entry name" value="DNA-(APURINIC OR APYRIMIDINIC SITE) ENDONUCLEASE"/>
    <property type="match status" value="1"/>
</dbReference>
<feature type="binding site" evidence="6">
    <location>
        <position position="36"/>
    </location>
    <ligand>
        <name>Mg(2+)</name>
        <dbReference type="ChEBI" id="CHEBI:18420"/>
        <label>1</label>
    </ligand>
</feature>
<dbReference type="KEGG" id="frx:F7310_04910"/>
<feature type="active site" evidence="5">
    <location>
        <position position="110"/>
    </location>
</feature>
<dbReference type="PROSITE" id="PS51435">
    <property type="entry name" value="AP_NUCLEASE_F1_4"/>
    <property type="match status" value="1"/>
</dbReference>
<feature type="binding site" evidence="6">
    <location>
        <position position="8"/>
    </location>
    <ligand>
        <name>Mg(2+)</name>
        <dbReference type="ChEBI" id="CHEBI:18420"/>
        <label>1</label>
    </ligand>
</feature>
<evidence type="ECO:0000256" key="6">
    <source>
        <dbReference type="PIRSR" id="PIRSR604808-2"/>
    </source>
</evidence>
<dbReference type="PANTHER" id="PTHR22748">
    <property type="entry name" value="AP ENDONUCLEASE"/>
    <property type="match status" value="1"/>
</dbReference>
<comment type="cofactor">
    <cofactor evidence="6">
        <name>Mg(2+)</name>
        <dbReference type="ChEBI" id="CHEBI:18420"/>
    </cofactor>
    <cofactor evidence="6">
        <name>Mn(2+)</name>
        <dbReference type="ChEBI" id="CHEBI:29035"/>
    </cofactor>
    <text evidence="6">Probably binds two magnesium or manganese ions per subunit.</text>
</comment>
<keyword evidence="3" id="KW-0378">Hydrolase</keyword>
<sequence>MIKVTSFNANGIRAATRKGFWEWFTSQDIDFLCIQETKAQFHQLEGDSQYFPKGYHYDFKDAVKKGYSGTAIYAKKKPLKVTKELGLDWADNEGRYIQFDYENFSIASLYLPSGSSGDVRQEYKMQFLEKYKEILKEQVESGRDFIVCGDFNIVHKEIDIKNWKSNYGKTSGVLPEEQAWLDHIFDDLGWVDTFRVINHEPLQYTWWSNRGQARAKNVGWRIDYHISTPALKDKVVPKSDYVYKENWFSDHAPLTISYDYKV</sequence>